<gene>
    <name evidence="2" type="ORF">BOX15_Mlig027394g1</name>
</gene>
<feature type="region of interest" description="Disordered" evidence="1">
    <location>
        <begin position="248"/>
        <end position="350"/>
    </location>
</feature>
<dbReference type="Proteomes" id="UP000215902">
    <property type="component" value="Unassembled WGS sequence"/>
</dbReference>
<proteinExistence type="predicted"/>
<feature type="compositionally biased region" description="Polar residues" evidence="1">
    <location>
        <begin position="286"/>
        <end position="297"/>
    </location>
</feature>
<evidence type="ECO:0000313" key="2">
    <source>
        <dbReference type="EMBL" id="PAA72875.1"/>
    </source>
</evidence>
<organism evidence="2 3">
    <name type="scientific">Macrostomum lignano</name>
    <dbReference type="NCBI Taxonomy" id="282301"/>
    <lineage>
        <taxon>Eukaryota</taxon>
        <taxon>Metazoa</taxon>
        <taxon>Spiralia</taxon>
        <taxon>Lophotrochozoa</taxon>
        <taxon>Platyhelminthes</taxon>
        <taxon>Rhabditophora</taxon>
        <taxon>Macrostomorpha</taxon>
        <taxon>Macrostomida</taxon>
        <taxon>Macrostomidae</taxon>
        <taxon>Macrostomum</taxon>
    </lineage>
</organism>
<feature type="compositionally biased region" description="Basic and acidic residues" evidence="1">
    <location>
        <begin position="260"/>
        <end position="281"/>
    </location>
</feature>
<sequence length="548" mass="60820">MAPNPNGSNPWDLDRLSATGRQYLLEPQSRSNIVRQLQQRLQQEQQRRCEHQQLLLSSNNIAGQQLQDNEQEQQIKDQQESDEARKADTGAPSTVKTYKTAPTPPTPPPPPPKPTHKISSDEYLLPTTQLKLRAKASKENLVPAYVAMTETEEPAASLTSKIVFDEVKQRHSKLSISDSAMEDNPEAEKLPSRPSSQDVLEELRFKRFNLSDKGESTGIDEFKGSNVRLSTQEIYDEIRACQSDLYRAGEASQDQTNHLSTKEILKESRAASREKHSRSSADRAQPSLQAINGSLRLNRSKAVELDSDNEDEDIRSSQRRDPKSRTAAGLDKDVHHDRHAKLSYPSGRSIRHIDDEAVDDNGVQQRLAGRARQAAESPVETRRYRGGSGIGGSYRALSPAGESRELDSWNEQSVNRQGGYLTRFIGSPNSLIDSFTSSVSVGRVQQSAATPCLMCLIRCLRSTGLLGSCWRAAISELEEAFALKAVADAVAVGPGEQMPRAQTYQQPYQMAPPREHDSALTGEVNKWQALEQLCSLQNSIRNCPHSSD</sequence>
<protein>
    <submittedName>
        <fullName evidence="2">Uncharacterized protein</fullName>
    </submittedName>
</protein>
<dbReference type="EMBL" id="NIVC01001054">
    <property type="protein sequence ID" value="PAA72875.1"/>
    <property type="molecule type" value="Genomic_DNA"/>
</dbReference>
<accession>A0A267FGG4</accession>
<dbReference type="AlphaFoldDB" id="A0A267FGG4"/>
<feature type="region of interest" description="Disordered" evidence="1">
    <location>
        <begin position="68"/>
        <end position="119"/>
    </location>
</feature>
<feature type="compositionally biased region" description="Pro residues" evidence="1">
    <location>
        <begin position="102"/>
        <end position="113"/>
    </location>
</feature>
<name>A0A267FGG4_9PLAT</name>
<evidence type="ECO:0000313" key="3">
    <source>
        <dbReference type="Proteomes" id="UP000215902"/>
    </source>
</evidence>
<feature type="region of interest" description="Disordered" evidence="1">
    <location>
        <begin position="174"/>
        <end position="196"/>
    </location>
</feature>
<feature type="compositionally biased region" description="Basic and acidic residues" evidence="1">
    <location>
        <begin position="73"/>
        <end position="88"/>
    </location>
</feature>
<evidence type="ECO:0000256" key="1">
    <source>
        <dbReference type="SAM" id="MobiDB-lite"/>
    </source>
</evidence>
<reference evidence="2 3" key="1">
    <citation type="submission" date="2017-06" db="EMBL/GenBank/DDBJ databases">
        <title>A platform for efficient transgenesis in Macrostomum lignano, a flatworm model organism for stem cell research.</title>
        <authorList>
            <person name="Berezikov E."/>
        </authorList>
    </citation>
    <scope>NUCLEOTIDE SEQUENCE [LARGE SCALE GENOMIC DNA]</scope>
    <source>
        <strain evidence="2">DV1</strain>
        <tissue evidence="2">Whole organism</tissue>
    </source>
</reference>
<keyword evidence="3" id="KW-1185">Reference proteome</keyword>
<feature type="compositionally biased region" description="Basic and acidic residues" evidence="1">
    <location>
        <begin position="314"/>
        <end position="336"/>
    </location>
</feature>
<comment type="caution">
    <text evidence="2">The sequence shown here is derived from an EMBL/GenBank/DDBJ whole genome shotgun (WGS) entry which is preliminary data.</text>
</comment>